<keyword evidence="2" id="KW-1185">Reference proteome</keyword>
<dbReference type="EMBL" id="QMEC01000060">
    <property type="protein sequence ID" value="NMF64265.1"/>
    <property type="molecule type" value="Genomic_DNA"/>
</dbReference>
<sequence>MIWKQLRISLLAFTLSGVLFVLGTIVFLPTKDKQTVPAFTFPQEVPLPQWQFTISRPLPQPTKKVYKVIAQKHYQYLNKNWVLDIEMRYLKDGDVVQLLRDFTFISSPAVVRQQQGVGYYGLGVEKQRAYLSACINPQGGSTFTNEQFNQNLHTHAIQPKRLLSWILSQEQLQDNRCLWAHLSVPFKNYSPEAAYQVLENAWFSWYRWWEPRFPKS</sequence>
<dbReference type="InterPro" id="IPR026411">
    <property type="entry name" value="Cyanosort_A_assoc"/>
</dbReference>
<proteinExistence type="predicted"/>
<dbReference type="Proteomes" id="UP000762253">
    <property type="component" value="Unassembled WGS sequence"/>
</dbReference>
<gene>
    <name evidence="1" type="ORF">DP115_16405</name>
</gene>
<organism evidence="1 2">
    <name type="scientific">Brasilonema octagenarum UFV-OR1</name>
    <dbReference type="NCBI Taxonomy" id="417115"/>
    <lineage>
        <taxon>Bacteria</taxon>
        <taxon>Bacillati</taxon>
        <taxon>Cyanobacteriota</taxon>
        <taxon>Cyanophyceae</taxon>
        <taxon>Nostocales</taxon>
        <taxon>Scytonemataceae</taxon>
        <taxon>Brasilonema</taxon>
        <taxon>Octagenarum group</taxon>
    </lineage>
</organism>
<name>A0ABX1M6T7_9CYAN</name>
<comment type="caution">
    <text evidence="1">The sequence shown here is derived from an EMBL/GenBank/DDBJ whole genome shotgun (WGS) entry which is preliminary data.</text>
</comment>
<dbReference type="NCBIfam" id="TIGR04153">
    <property type="entry name" value="cyanosortA_assc"/>
    <property type="match status" value="1"/>
</dbReference>
<evidence type="ECO:0000313" key="2">
    <source>
        <dbReference type="Proteomes" id="UP000762253"/>
    </source>
</evidence>
<accession>A0ABX1M6T7</accession>
<dbReference type="RefSeq" id="WP_169265846.1">
    <property type="nucleotide sequence ID" value="NZ_QMEC01000060.1"/>
</dbReference>
<protein>
    <submittedName>
        <fullName evidence="1">Cyanoexosortase A system-associated protein</fullName>
    </submittedName>
</protein>
<evidence type="ECO:0000313" key="1">
    <source>
        <dbReference type="EMBL" id="NMF64265.1"/>
    </source>
</evidence>
<reference evidence="1 2" key="1">
    <citation type="submission" date="2018-06" db="EMBL/GenBank/DDBJ databases">
        <title>Comparative genomics of Brasilonema spp. strains.</title>
        <authorList>
            <person name="Alvarenga D.O."/>
            <person name="Fiore M.F."/>
            <person name="Varani A.M."/>
        </authorList>
    </citation>
    <scope>NUCLEOTIDE SEQUENCE [LARGE SCALE GENOMIC DNA]</scope>
    <source>
        <strain evidence="1 2">UFV-OR1</strain>
    </source>
</reference>